<dbReference type="Gene3D" id="3.40.50.150">
    <property type="entry name" value="Vaccinia Virus protein VP39"/>
    <property type="match status" value="1"/>
</dbReference>
<accession>A0A0F9M759</accession>
<dbReference type="Pfam" id="PF05711">
    <property type="entry name" value="TylF"/>
    <property type="match status" value="1"/>
</dbReference>
<organism evidence="1">
    <name type="scientific">marine sediment metagenome</name>
    <dbReference type="NCBI Taxonomy" id="412755"/>
    <lineage>
        <taxon>unclassified sequences</taxon>
        <taxon>metagenomes</taxon>
        <taxon>ecological metagenomes</taxon>
    </lineage>
</organism>
<gene>
    <name evidence="1" type="ORF">LCGC14_1191020</name>
</gene>
<dbReference type="PANTHER" id="PTHR40036">
    <property type="entry name" value="MACROCIN O-METHYLTRANSFERASE"/>
    <property type="match status" value="1"/>
</dbReference>
<dbReference type="EMBL" id="LAZR01006046">
    <property type="protein sequence ID" value="KKM95161.1"/>
    <property type="molecule type" value="Genomic_DNA"/>
</dbReference>
<dbReference type="PANTHER" id="PTHR40036:SF1">
    <property type="entry name" value="MACROCIN O-METHYLTRANSFERASE"/>
    <property type="match status" value="1"/>
</dbReference>
<evidence type="ECO:0000313" key="1">
    <source>
        <dbReference type="EMBL" id="KKM95161.1"/>
    </source>
</evidence>
<evidence type="ECO:0008006" key="2">
    <source>
        <dbReference type="Google" id="ProtNLM"/>
    </source>
</evidence>
<sequence length="185" mass="21148">MNNSLTHAISILNTSYKHALEFGVFKGATLRQIKSSVLPDMKVFGFDSFCGLPEDWVLQDGRIIKAGAMNAGEIPGIDGVEIFDGWFKDTIPVYLEKAQPIALLHVDCDLYSSTKEVLWGLNDFILPGTIVVFDEWVYCHEKQFDDHEQKAFYEWVKAQDRECEFVKFMDTSVCGEERKIVRILK</sequence>
<name>A0A0F9M759_9ZZZZ</name>
<protein>
    <recommendedName>
        <fullName evidence="2">Methyltransferase</fullName>
    </recommendedName>
</protein>
<dbReference type="AlphaFoldDB" id="A0A0F9M759"/>
<dbReference type="InterPro" id="IPR029063">
    <property type="entry name" value="SAM-dependent_MTases_sf"/>
</dbReference>
<comment type="caution">
    <text evidence="1">The sequence shown here is derived from an EMBL/GenBank/DDBJ whole genome shotgun (WGS) entry which is preliminary data.</text>
</comment>
<reference evidence="1" key="1">
    <citation type="journal article" date="2015" name="Nature">
        <title>Complex archaea that bridge the gap between prokaryotes and eukaryotes.</title>
        <authorList>
            <person name="Spang A."/>
            <person name="Saw J.H."/>
            <person name="Jorgensen S.L."/>
            <person name="Zaremba-Niedzwiedzka K."/>
            <person name="Martijn J."/>
            <person name="Lind A.E."/>
            <person name="van Eijk R."/>
            <person name="Schleper C."/>
            <person name="Guy L."/>
            <person name="Ettema T.J."/>
        </authorList>
    </citation>
    <scope>NUCLEOTIDE SEQUENCE</scope>
</reference>
<dbReference type="InterPro" id="IPR008884">
    <property type="entry name" value="TylF_MeTrfase"/>
</dbReference>
<proteinExistence type="predicted"/>